<comment type="similarity">
    <text evidence="2">Belongs to the G-protein coupled receptor 2 family. Mth subfamily.</text>
</comment>
<keyword evidence="6 9" id="KW-0472">Membrane</keyword>
<dbReference type="PANTHER" id="PTHR47154:SF2">
    <property type="entry name" value="G-PROTEIN COUPLED RECEPTOR MTH-RELATED"/>
    <property type="match status" value="1"/>
</dbReference>
<feature type="chain" id="PRO_5043877429" description="G-protein coupled receptors family 2 profile 2 domain-containing protein" evidence="10">
    <location>
        <begin position="21"/>
        <end position="638"/>
    </location>
</feature>
<feature type="transmembrane region" description="Helical" evidence="9">
    <location>
        <begin position="345"/>
        <end position="363"/>
    </location>
</feature>
<keyword evidence="13" id="KW-1185">Reference proteome</keyword>
<dbReference type="SUPFAM" id="SSF63877">
    <property type="entry name" value="Methuselah ectodomain"/>
    <property type="match status" value="1"/>
</dbReference>
<organism evidence="12 13">
    <name type="scientific">Exocentrus adspersus</name>
    <dbReference type="NCBI Taxonomy" id="1586481"/>
    <lineage>
        <taxon>Eukaryota</taxon>
        <taxon>Metazoa</taxon>
        <taxon>Ecdysozoa</taxon>
        <taxon>Arthropoda</taxon>
        <taxon>Hexapoda</taxon>
        <taxon>Insecta</taxon>
        <taxon>Pterygota</taxon>
        <taxon>Neoptera</taxon>
        <taxon>Endopterygota</taxon>
        <taxon>Coleoptera</taxon>
        <taxon>Polyphaga</taxon>
        <taxon>Cucujiformia</taxon>
        <taxon>Chrysomeloidea</taxon>
        <taxon>Cerambycidae</taxon>
        <taxon>Lamiinae</taxon>
        <taxon>Acanthocinini</taxon>
        <taxon>Exocentrus</taxon>
    </lineage>
</organism>
<evidence type="ECO:0000259" key="11">
    <source>
        <dbReference type="PROSITE" id="PS50261"/>
    </source>
</evidence>
<dbReference type="GO" id="GO:0007166">
    <property type="term" value="P:cell surface receptor signaling pathway"/>
    <property type="evidence" value="ECO:0007669"/>
    <property type="project" value="InterPro"/>
</dbReference>
<proteinExistence type="inferred from homology"/>
<dbReference type="Proteomes" id="UP001159042">
    <property type="component" value="Unassembled WGS sequence"/>
</dbReference>
<protein>
    <recommendedName>
        <fullName evidence="11">G-protein coupled receptors family 2 profile 2 domain-containing protein</fullName>
    </recommendedName>
</protein>
<feature type="transmembrane region" description="Helical" evidence="9">
    <location>
        <begin position="375"/>
        <end position="400"/>
    </location>
</feature>
<feature type="transmembrane region" description="Helical" evidence="9">
    <location>
        <begin position="421"/>
        <end position="442"/>
    </location>
</feature>
<evidence type="ECO:0000256" key="5">
    <source>
        <dbReference type="ARBA" id="ARBA00023040"/>
    </source>
</evidence>
<evidence type="ECO:0000256" key="1">
    <source>
        <dbReference type="ARBA" id="ARBA00004127"/>
    </source>
</evidence>
<feature type="transmembrane region" description="Helical" evidence="9">
    <location>
        <begin position="568"/>
        <end position="590"/>
    </location>
</feature>
<feature type="transmembrane region" description="Helical" evidence="9">
    <location>
        <begin position="488"/>
        <end position="506"/>
    </location>
</feature>
<evidence type="ECO:0000256" key="3">
    <source>
        <dbReference type="ARBA" id="ARBA00022692"/>
    </source>
</evidence>
<evidence type="ECO:0000313" key="12">
    <source>
        <dbReference type="EMBL" id="KAJ8915636.1"/>
    </source>
</evidence>
<dbReference type="GO" id="GO:0008528">
    <property type="term" value="F:G protein-coupled peptide receptor activity"/>
    <property type="evidence" value="ECO:0007669"/>
    <property type="project" value="TreeGrafter"/>
</dbReference>
<dbReference type="InterPro" id="IPR051384">
    <property type="entry name" value="Mth_GPCR"/>
</dbReference>
<dbReference type="GO" id="GO:0012505">
    <property type="term" value="C:endomembrane system"/>
    <property type="evidence" value="ECO:0007669"/>
    <property type="project" value="UniProtKB-SubCell"/>
</dbReference>
<sequence length="638" mass="73834">MYLFTVLACLLLDKAAFSHGYTSEKCCKSGEYLKKVDSSYQCTESGSKRLDVLANETDFLAKGVDGECVDITPAPEFSIFNVSGGKIVGRRLFEERHFPKCCPLNYTYNSALHSCEERGNLTHDFIREIFIKVGLLDCKVIVDFELNERVDLYASVIDIKRHSEYCVDENEKGRFTMRECRNDTEVCDHIRCVKKCCPDGQSFIDGPHCRDTYVNGLNLKASPVVESPEDRFAVISNHTCKRIFLMSEKRYIFNLTKTGEFVYWMNFTNSFVHEGIDQPNSYCFEHSQKKNANGFFFFKCYTEKPVKKKFEYTLIPKIMSCVFLILTILIYFVLNETRSVFGKILMNYCIATLFLFSLLVYAHKNLAPTDVACKLIGYSLIFASTVSFAWLNIMCCDIWWTFGSTKQSVGVYQRRKDLKKFLLYILYGWGMPTLLTLIIFLFSRYPVLPYAIQPYVGTSVCFIESRTVFHLPGLKIMLGSYFLRFPHLVIQLVNTVLFFKTILYCLKIKNEINKINDTTKNEKKSSFKKDKERLSLIVKLAIIMGVTYIFDVMSAFVDMSKMGVIPQYIEIIWDCINCLQGVFIFIIFICKKKIYYDVLRKMRIVKSRSRFSKQSITSTTRMSIINSNSNRKSTRSIT</sequence>
<feature type="signal peptide" evidence="10">
    <location>
        <begin position="1"/>
        <end position="20"/>
    </location>
</feature>
<dbReference type="CDD" id="cd15039">
    <property type="entry name" value="7tmB3_Methuselah-like"/>
    <property type="match status" value="1"/>
</dbReference>
<evidence type="ECO:0000256" key="4">
    <source>
        <dbReference type="ARBA" id="ARBA00022989"/>
    </source>
</evidence>
<dbReference type="EMBL" id="JANEYG010000051">
    <property type="protein sequence ID" value="KAJ8915636.1"/>
    <property type="molecule type" value="Genomic_DNA"/>
</dbReference>
<feature type="transmembrane region" description="Helical" evidence="9">
    <location>
        <begin position="314"/>
        <end position="333"/>
    </location>
</feature>
<dbReference type="PROSITE" id="PS50261">
    <property type="entry name" value="G_PROTEIN_RECEP_F2_4"/>
    <property type="match status" value="1"/>
</dbReference>
<evidence type="ECO:0000256" key="9">
    <source>
        <dbReference type="SAM" id="Phobius"/>
    </source>
</evidence>
<evidence type="ECO:0000256" key="10">
    <source>
        <dbReference type="SAM" id="SignalP"/>
    </source>
</evidence>
<dbReference type="Gene3D" id="1.20.1070.10">
    <property type="entry name" value="Rhodopsin 7-helix transmembrane proteins"/>
    <property type="match status" value="1"/>
</dbReference>
<evidence type="ECO:0000256" key="6">
    <source>
        <dbReference type="ARBA" id="ARBA00023136"/>
    </source>
</evidence>
<keyword evidence="5" id="KW-0297">G-protein coupled receptor</keyword>
<dbReference type="PANTHER" id="PTHR47154">
    <property type="entry name" value="G-PROTEIN COUPLED RECEPTOR MTH-RELATED"/>
    <property type="match status" value="1"/>
</dbReference>
<dbReference type="Pfam" id="PF00002">
    <property type="entry name" value="7tm_2"/>
    <property type="match status" value="1"/>
</dbReference>
<dbReference type="GO" id="GO:0005886">
    <property type="term" value="C:plasma membrane"/>
    <property type="evidence" value="ECO:0007669"/>
    <property type="project" value="TreeGrafter"/>
</dbReference>
<keyword evidence="8" id="KW-0807">Transducer</keyword>
<dbReference type="InterPro" id="IPR017981">
    <property type="entry name" value="GPCR_2-like_7TM"/>
</dbReference>
<keyword evidence="3 9" id="KW-0812">Transmembrane</keyword>
<evidence type="ECO:0000256" key="2">
    <source>
        <dbReference type="ARBA" id="ARBA00008979"/>
    </source>
</evidence>
<comment type="caution">
    <text evidence="12">The sequence shown here is derived from an EMBL/GenBank/DDBJ whole genome shotgun (WGS) entry which is preliminary data.</text>
</comment>
<accession>A0AAV8VNV3</accession>
<dbReference type="InterPro" id="IPR000832">
    <property type="entry name" value="GPCR_2_secretin-like"/>
</dbReference>
<dbReference type="AlphaFoldDB" id="A0AAV8VNV3"/>
<evidence type="ECO:0000313" key="13">
    <source>
        <dbReference type="Proteomes" id="UP001159042"/>
    </source>
</evidence>
<keyword evidence="4 9" id="KW-1133">Transmembrane helix</keyword>
<feature type="domain" description="G-protein coupled receptors family 2 profile 2" evidence="11">
    <location>
        <begin position="309"/>
        <end position="592"/>
    </location>
</feature>
<keyword evidence="7" id="KW-0675">Receptor</keyword>
<evidence type="ECO:0000256" key="8">
    <source>
        <dbReference type="ARBA" id="ARBA00023224"/>
    </source>
</evidence>
<name>A0AAV8VNV3_9CUCU</name>
<comment type="subcellular location">
    <subcellularLocation>
        <location evidence="1">Endomembrane system</location>
        <topology evidence="1">Multi-pass membrane protein</topology>
    </subcellularLocation>
</comment>
<keyword evidence="10" id="KW-0732">Signal</keyword>
<evidence type="ECO:0000256" key="7">
    <source>
        <dbReference type="ARBA" id="ARBA00023170"/>
    </source>
</evidence>
<dbReference type="InterPro" id="IPR036272">
    <property type="entry name" value="Methuselah_N_sf"/>
</dbReference>
<reference evidence="12 13" key="1">
    <citation type="journal article" date="2023" name="Insect Mol. Biol.">
        <title>Genome sequencing provides insights into the evolution of gene families encoding plant cell wall-degrading enzymes in longhorned beetles.</title>
        <authorList>
            <person name="Shin N.R."/>
            <person name="Okamura Y."/>
            <person name="Kirsch R."/>
            <person name="Pauchet Y."/>
        </authorList>
    </citation>
    <scope>NUCLEOTIDE SEQUENCE [LARGE SCALE GENOMIC DNA]</scope>
    <source>
        <strain evidence="12">EAD_L_NR</strain>
    </source>
</reference>
<feature type="transmembrane region" description="Helical" evidence="9">
    <location>
        <begin position="536"/>
        <end position="556"/>
    </location>
</feature>
<gene>
    <name evidence="12" type="ORF">NQ315_003420</name>
</gene>